<dbReference type="AlphaFoldDB" id="A0A0R2JP27"/>
<dbReference type="Gene3D" id="3.90.1150.200">
    <property type="match status" value="1"/>
</dbReference>
<reference evidence="3 4" key="1">
    <citation type="journal article" date="2015" name="Genome Announc.">
        <title>Expanding the biotechnology potential of lactobacilli through comparative genomics of 213 strains and associated genera.</title>
        <authorList>
            <person name="Sun Z."/>
            <person name="Harris H.M."/>
            <person name="McCann A."/>
            <person name="Guo C."/>
            <person name="Argimon S."/>
            <person name="Zhang W."/>
            <person name="Yang X."/>
            <person name="Jeffery I.B."/>
            <person name="Cooney J.C."/>
            <person name="Kagawa T.F."/>
            <person name="Liu W."/>
            <person name="Song Y."/>
            <person name="Salvetti E."/>
            <person name="Wrobel A."/>
            <person name="Rasinkangas P."/>
            <person name="Parkhill J."/>
            <person name="Rea M.C."/>
            <person name="O'Sullivan O."/>
            <person name="Ritari J."/>
            <person name="Douillard F.P."/>
            <person name="Paul Ross R."/>
            <person name="Yang R."/>
            <person name="Briner A.E."/>
            <person name="Felis G.E."/>
            <person name="de Vos W.M."/>
            <person name="Barrangou R."/>
            <person name="Klaenhammer T.R."/>
            <person name="Caufield P.W."/>
            <person name="Cui Y."/>
            <person name="Zhang H."/>
            <person name="O'Toole P.W."/>
        </authorList>
    </citation>
    <scope>NUCLEOTIDE SEQUENCE [LARGE SCALE GENOMIC DNA]</scope>
    <source>
        <strain evidence="3 4">DSM 20014</strain>
    </source>
</reference>
<keyword evidence="4" id="KW-1185">Reference proteome</keyword>
<feature type="domain" description="YdhG-like" evidence="2">
    <location>
        <begin position="52"/>
        <end position="92"/>
    </location>
</feature>
<dbReference type="OrthoDB" id="32458at2"/>
<feature type="compositionally biased region" description="Basic and acidic residues" evidence="1">
    <location>
        <begin position="9"/>
        <end position="36"/>
    </location>
</feature>
<proteinExistence type="predicted"/>
<evidence type="ECO:0000313" key="3">
    <source>
        <dbReference type="EMBL" id="KRN77141.1"/>
    </source>
</evidence>
<evidence type="ECO:0000259" key="2">
    <source>
        <dbReference type="Pfam" id="PF08818"/>
    </source>
</evidence>
<protein>
    <recommendedName>
        <fullName evidence="2">YdhG-like domain-containing protein</fullName>
    </recommendedName>
</protein>
<organism evidence="3 4">
    <name type="scientific">Weissella minor</name>
    <dbReference type="NCBI Taxonomy" id="1620"/>
    <lineage>
        <taxon>Bacteria</taxon>
        <taxon>Bacillati</taxon>
        <taxon>Bacillota</taxon>
        <taxon>Bacilli</taxon>
        <taxon>Lactobacillales</taxon>
        <taxon>Lactobacillaceae</taxon>
        <taxon>Weissella</taxon>
    </lineage>
</organism>
<sequence length="144" mass="16534">MTEKTSFSDFEKAAMKERAAELRREQENKRSKKNPEADVLEAIAEMSDTSAQIASHLHEIMHELAPNLTPKTWYGMPAYADEKKQVVVYFKYAEKFDMRYGLLCFNDQAQLDAGEMWPVDFAIPQWSEVVEAQVRKVVAQALSL</sequence>
<evidence type="ECO:0000313" key="4">
    <source>
        <dbReference type="Proteomes" id="UP000051673"/>
    </source>
</evidence>
<evidence type="ECO:0000256" key="1">
    <source>
        <dbReference type="SAM" id="MobiDB-lite"/>
    </source>
</evidence>
<dbReference type="EMBL" id="JQCD01000024">
    <property type="protein sequence ID" value="KRN77141.1"/>
    <property type="molecule type" value="Genomic_DNA"/>
</dbReference>
<comment type="caution">
    <text evidence="3">The sequence shown here is derived from an EMBL/GenBank/DDBJ whole genome shotgun (WGS) entry which is preliminary data.</text>
</comment>
<dbReference type="RefSeq" id="WP_057788130.1">
    <property type="nucleotide sequence ID" value="NZ_JQCD01000024.1"/>
</dbReference>
<dbReference type="Proteomes" id="UP000051673">
    <property type="component" value="Unassembled WGS sequence"/>
</dbReference>
<dbReference type="SUPFAM" id="SSF159888">
    <property type="entry name" value="YdhG-like"/>
    <property type="match status" value="1"/>
</dbReference>
<accession>A0A0R2JP27</accession>
<feature type="region of interest" description="Disordered" evidence="1">
    <location>
        <begin position="1"/>
        <end position="37"/>
    </location>
</feature>
<dbReference type="Pfam" id="PF08818">
    <property type="entry name" value="DUF1801"/>
    <property type="match status" value="1"/>
</dbReference>
<dbReference type="InterPro" id="IPR014922">
    <property type="entry name" value="YdhG-like"/>
</dbReference>
<gene>
    <name evidence="3" type="ORF">IV67_GL000661</name>
</gene>
<name>A0A0R2JP27_9LACO</name>
<dbReference type="PATRIC" id="fig|1620.3.peg.669"/>